<dbReference type="RefSeq" id="XP_060435675.1">
    <property type="nucleotide sequence ID" value="XM_060566001.1"/>
</dbReference>
<protein>
    <submittedName>
        <fullName evidence="2">Uncharacterized protein</fullName>
    </submittedName>
</protein>
<dbReference type="EMBL" id="JAHMHR010000003">
    <property type="protein sequence ID" value="KAK1699918.1"/>
    <property type="molecule type" value="Genomic_DNA"/>
</dbReference>
<feature type="compositionally biased region" description="Basic and acidic residues" evidence="1">
    <location>
        <begin position="1"/>
        <end position="17"/>
    </location>
</feature>
<feature type="region of interest" description="Disordered" evidence="1">
    <location>
        <begin position="140"/>
        <end position="162"/>
    </location>
</feature>
<evidence type="ECO:0000256" key="1">
    <source>
        <dbReference type="SAM" id="MobiDB-lite"/>
    </source>
</evidence>
<feature type="region of interest" description="Disordered" evidence="1">
    <location>
        <begin position="1"/>
        <end position="30"/>
    </location>
</feature>
<gene>
    <name evidence="2" type="ORF">BDP55DRAFT_211567</name>
</gene>
<reference evidence="2" key="1">
    <citation type="submission" date="2021-06" db="EMBL/GenBank/DDBJ databases">
        <title>Comparative genomics, transcriptomics and evolutionary studies reveal genomic signatures of adaptation to plant cell wall in hemibiotrophic fungi.</title>
        <authorList>
            <consortium name="DOE Joint Genome Institute"/>
            <person name="Baroncelli R."/>
            <person name="Diaz J.F."/>
            <person name="Benocci T."/>
            <person name="Peng M."/>
            <person name="Battaglia E."/>
            <person name="Haridas S."/>
            <person name="Andreopoulos W."/>
            <person name="Labutti K."/>
            <person name="Pangilinan J."/>
            <person name="Floch G.L."/>
            <person name="Makela M.R."/>
            <person name="Henrissat B."/>
            <person name="Grigoriev I.V."/>
            <person name="Crouch J.A."/>
            <person name="De Vries R.P."/>
            <person name="Sukno S.A."/>
            <person name="Thon M.R."/>
        </authorList>
    </citation>
    <scope>NUCLEOTIDE SEQUENCE</scope>
    <source>
        <strain evidence="2">CBS 193.32</strain>
    </source>
</reference>
<accession>A0AAJ0AX83</accession>
<dbReference type="AlphaFoldDB" id="A0AAJ0AX83"/>
<evidence type="ECO:0000313" key="2">
    <source>
        <dbReference type="EMBL" id="KAK1699918.1"/>
    </source>
</evidence>
<dbReference type="GeneID" id="85450527"/>
<comment type="caution">
    <text evidence="2">The sequence shown here is derived from an EMBL/GenBank/DDBJ whole genome shotgun (WGS) entry which is preliminary data.</text>
</comment>
<dbReference type="Proteomes" id="UP001224890">
    <property type="component" value="Unassembled WGS sequence"/>
</dbReference>
<sequence length="191" mass="20663">MALERDRGTQTTNDKRQATTPMPMPMPDSILVRHGRGKQRIRPASTDAPVLSLSAPPICSPTRPPHILSPVALQPTGSGLASQEKLVMHTTKSLTAHPRPVPCHSVPHPPTLESSPTPKGPNPPFIPSVQRDLHQVSLTAPQLGPSRPSLSHRPSHPRATRRAAVCSPETCLYLRLLGGAAYYFHPLLRGI</sequence>
<name>A0AAJ0AX83_9PEZI</name>
<keyword evidence="3" id="KW-1185">Reference proteome</keyword>
<feature type="region of interest" description="Disordered" evidence="1">
    <location>
        <begin position="91"/>
        <end position="128"/>
    </location>
</feature>
<evidence type="ECO:0000313" key="3">
    <source>
        <dbReference type="Proteomes" id="UP001224890"/>
    </source>
</evidence>
<proteinExistence type="predicted"/>
<organism evidence="2 3">
    <name type="scientific">Colletotrichum godetiae</name>
    <dbReference type="NCBI Taxonomy" id="1209918"/>
    <lineage>
        <taxon>Eukaryota</taxon>
        <taxon>Fungi</taxon>
        <taxon>Dikarya</taxon>
        <taxon>Ascomycota</taxon>
        <taxon>Pezizomycotina</taxon>
        <taxon>Sordariomycetes</taxon>
        <taxon>Hypocreomycetidae</taxon>
        <taxon>Glomerellales</taxon>
        <taxon>Glomerellaceae</taxon>
        <taxon>Colletotrichum</taxon>
        <taxon>Colletotrichum acutatum species complex</taxon>
    </lineage>
</organism>